<accession>A0A8W8MUW0</accession>
<evidence type="ECO:0000313" key="2">
    <source>
        <dbReference type="EnsemblMetazoa" id="G34700.2:cds"/>
    </source>
</evidence>
<keyword evidence="3" id="KW-1185">Reference proteome</keyword>
<dbReference type="AlphaFoldDB" id="A0A8W8MUW0"/>
<keyword evidence="1" id="KW-1133">Transmembrane helix</keyword>
<evidence type="ECO:0000313" key="3">
    <source>
        <dbReference type="Proteomes" id="UP000005408"/>
    </source>
</evidence>
<evidence type="ECO:0000256" key="1">
    <source>
        <dbReference type="SAM" id="Phobius"/>
    </source>
</evidence>
<feature type="transmembrane region" description="Helical" evidence="1">
    <location>
        <begin position="25"/>
        <end position="48"/>
    </location>
</feature>
<protein>
    <submittedName>
        <fullName evidence="2">TLC domain-containing protein</fullName>
    </submittedName>
</protein>
<keyword evidence="1" id="KW-0812">Transmembrane</keyword>
<organism evidence="2 3">
    <name type="scientific">Magallana gigas</name>
    <name type="common">Pacific oyster</name>
    <name type="synonym">Crassostrea gigas</name>
    <dbReference type="NCBI Taxonomy" id="29159"/>
    <lineage>
        <taxon>Eukaryota</taxon>
        <taxon>Metazoa</taxon>
        <taxon>Spiralia</taxon>
        <taxon>Lophotrochozoa</taxon>
        <taxon>Mollusca</taxon>
        <taxon>Bivalvia</taxon>
        <taxon>Autobranchia</taxon>
        <taxon>Pteriomorphia</taxon>
        <taxon>Ostreida</taxon>
        <taxon>Ostreoidea</taxon>
        <taxon>Ostreidae</taxon>
        <taxon>Magallana</taxon>
    </lineage>
</organism>
<reference evidence="2" key="1">
    <citation type="submission" date="2022-08" db="UniProtKB">
        <authorList>
            <consortium name="EnsemblMetazoa"/>
        </authorList>
    </citation>
    <scope>IDENTIFICATION</scope>
    <source>
        <strain evidence="2">05x7-T-G4-1.051#20</strain>
    </source>
</reference>
<dbReference type="EnsemblMetazoa" id="G34700.2">
    <property type="protein sequence ID" value="G34700.2:cds"/>
    <property type="gene ID" value="G34700"/>
</dbReference>
<proteinExistence type="predicted"/>
<sequence length="65" mass="7659">MVFPFLYWRYAVYAGLPLAQVPVHIPLKCNLGCLLILVPQLYWLFLMVRGASKVFYKIYLKSKQH</sequence>
<name>A0A8W8MUW0_MAGGI</name>
<dbReference type="Proteomes" id="UP000005408">
    <property type="component" value="Unassembled WGS sequence"/>
</dbReference>
<keyword evidence="1" id="KW-0472">Membrane</keyword>